<sequence>MPFDNLPPSYQSLLANFTDAITDFSQEASFAYPRFEPATNQDYDFIIVGSGSSGSVIANRLSEITNWKILLLEVGYPEGFLAQFPLLAPILQFTDYNWDYTMERQENFCRAMINQRCAWPRGKALGGTSVINYMIYTRGNPRDYDKWAALGNPGWSYREVLPYFLKSENSNLTDFNPFYHNKGGYLSVEDPFESELTTTFLQAGQELGYKLVDYNSPDQFGFSRIQATIKRGRRHSAAKAFLEPIIGRRNLRILTGARVTKLLINPTTKEAFGVQYTKGRKKFIARAAKEVILCAGAFNSPQLLMLAGIGPKEHLKELEIPLLVNLPVGQTLYDHISFLGMIFNTNRVLEPASNLFDPRQLLSWYRYGIGPLSSLGGFEALGYIKTNVSTEEGDYPDIEIILSGAGHLHTDYGLINRRTTKISDNFYYKMFLSLEGKPGFAIIPMLLHPKSKGYMKLRSKNPSDYPLFYGNHLTDPEGKDIKTLIAAIRFIIKLCEETDAFRKYNTRLETKPFVGCEHLEFNSDDYWRCALTLLTTTLHHQVSTCKMGPLDDPGSVVNHELRVHGVKNLRIADTSIIPITLSAHTNAPAIMIGEKASDIIKEFWRVT</sequence>
<dbReference type="InterPro" id="IPR000172">
    <property type="entry name" value="GMC_OxRdtase_N"/>
</dbReference>
<dbReference type="Gene3D" id="3.30.560.10">
    <property type="entry name" value="Glucose Oxidase, domain 3"/>
    <property type="match status" value="1"/>
</dbReference>
<evidence type="ECO:0000256" key="4">
    <source>
        <dbReference type="RuleBase" id="RU003968"/>
    </source>
</evidence>
<evidence type="ECO:0000256" key="3">
    <source>
        <dbReference type="PIRSR" id="PIRSR000137-2"/>
    </source>
</evidence>
<organism evidence="6 7">
    <name type="scientific">Ignelater luminosus</name>
    <name type="common">Cucubano</name>
    <name type="synonym">Pyrophorus luminosus</name>
    <dbReference type="NCBI Taxonomy" id="2038154"/>
    <lineage>
        <taxon>Eukaryota</taxon>
        <taxon>Metazoa</taxon>
        <taxon>Ecdysozoa</taxon>
        <taxon>Arthropoda</taxon>
        <taxon>Hexapoda</taxon>
        <taxon>Insecta</taxon>
        <taxon>Pterygota</taxon>
        <taxon>Neoptera</taxon>
        <taxon>Endopterygota</taxon>
        <taxon>Coleoptera</taxon>
        <taxon>Polyphaga</taxon>
        <taxon>Elateriformia</taxon>
        <taxon>Elateroidea</taxon>
        <taxon>Elateridae</taxon>
        <taxon>Agrypninae</taxon>
        <taxon>Pyrophorini</taxon>
        <taxon>Ignelater</taxon>
    </lineage>
</organism>
<dbReference type="InterPro" id="IPR012132">
    <property type="entry name" value="GMC_OxRdtase"/>
</dbReference>
<evidence type="ECO:0000313" key="7">
    <source>
        <dbReference type="Proteomes" id="UP000801492"/>
    </source>
</evidence>
<evidence type="ECO:0000256" key="1">
    <source>
        <dbReference type="ARBA" id="ARBA00010790"/>
    </source>
</evidence>
<dbReference type="Pfam" id="PF05199">
    <property type="entry name" value="GMC_oxred_C"/>
    <property type="match status" value="1"/>
</dbReference>
<dbReference type="GO" id="GO:0016614">
    <property type="term" value="F:oxidoreductase activity, acting on CH-OH group of donors"/>
    <property type="evidence" value="ECO:0007669"/>
    <property type="project" value="InterPro"/>
</dbReference>
<reference evidence="6" key="1">
    <citation type="submission" date="2019-08" db="EMBL/GenBank/DDBJ databases">
        <title>The genome of the North American firefly Photinus pyralis.</title>
        <authorList>
            <consortium name="Photinus pyralis genome working group"/>
            <person name="Fallon T.R."/>
            <person name="Sander Lower S.E."/>
            <person name="Weng J.-K."/>
        </authorList>
    </citation>
    <scope>NUCLEOTIDE SEQUENCE</scope>
    <source>
        <strain evidence="6">TRF0915ILg1</strain>
        <tissue evidence="6">Whole body</tissue>
    </source>
</reference>
<dbReference type="PANTHER" id="PTHR11552:SF208">
    <property type="entry name" value="RE36204P-RELATED"/>
    <property type="match status" value="1"/>
</dbReference>
<dbReference type="InterPro" id="IPR036188">
    <property type="entry name" value="FAD/NAD-bd_sf"/>
</dbReference>
<dbReference type="EMBL" id="VTPC01091254">
    <property type="protein sequence ID" value="KAF2878935.1"/>
    <property type="molecule type" value="Genomic_DNA"/>
</dbReference>
<feature type="active site" description="Proton donor" evidence="2">
    <location>
        <position position="540"/>
    </location>
</feature>
<feature type="binding site" evidence="3">
    <location>
        <position position="259"/>
    </location>
    <ligand>
        <name>FAD</name>
        <dbReference type="ChEBI" id="CHEBI:57692"/>
    </ligand>
</feature>
<dbReference type="PIRSF" id="PIRSF000137">
    <property type="entry name" value="Alcohol_oxidase"/>
    <property type="match status" value="1"/>
</dbReference>
<keyword evidence="3 4" id="KW-0274">FAD</keyword>
<comment type="similarity">
    <text evidence="1 4">Belongs to the GMC oxidoreductase family.</text>
</comment>
<keyword evidence="7" id="KW-1185">Reference proteome</keyword>
<name>A0A8K0C8B9_IGNLU</name>
<evidence type="ECO:0000256" key="2">
    <source>
        <dbReference type="PIRSR" id="PIRSR000137-1"/>
    </source>
</evidence>
<dbReference type="InterPro" id="IPR007867">
    <property type="entry name" value="GMC_OxRtase_C"/>
</dbReference>
<dbReference type="SUPFAM" id="SSF54373">
    <property type="entry name" value="FAD-linked reductases, C-terminal domain"/>
    <property type="match status" value="1"/>
</dbReference>
<evidence type="ECO:0000259" key="5">
    <source>
        <dbReference type="PROSITE" id="PS00623"/>
    </source>
</evidence>
<evidence type="ECO:0000313" key="6">
    <source>
        <dbReference type="EMBL" id="KAF2878935.1"/>
    </source>
</evidence>
<protein>
    <recommendedName>
        <fullName evidence="5">Glucose-methanol-choline oxidoreductase N-terminal domain-containing protein</fullName>
    </recommendedName>
</protein>
<accession>A0A8K0C8B9</accession>
<proteinExistence type="inferred from homology"/>
<dbReference type="OrthoDB" id="269227at2759"/>
<comment type="cofactor">
    <cofactor evidence="3">
        <name>FAD</name>
        <dbReference type="ChEBI" id="CHEBI:57692"/>
    </cofactor>
</comment>
<dbReference type="Pfam" id="PF00732">
    <property type="entry name" value="GMC_oxred_N"/>
    <property type="match status" value="1"/>
</dbReference>
<dbReference type="AlphaFoldDB" id="A0A8K0C8B9"/>
<gene>
    <name evidence="6" type="ORF">ILUMI_27239</name>
</gene>
<comment type="caution">
    <text evidence="6">The sequence shown here is derived from an EMBL/GenBank/DDBJ whole genome shotgun (WGS) entry which is preliminary data.</text>
</comment>
<dbReference type="SUPFAM" id="SSF51905">
    <property type="entry name" value="FAD/NAD(P)-binding domain"/>
    <property type="match status" value="1"/>
</dbReference>
<dbReference type="PROSITE" id="PS00623">
    <property type="entry name" value="GMC_OXRED_1"/>
    <property type="match status" value="1"/>
</dbReference>
<dbReference type="GO" id="GO:0050660">
    <property type="term" value="F:flavin adenine dinucleotide binding"/>
    <property type="evidence" value="ECO:0007669"/>
    <property type="project" value="InterPro"/>
</dbReference>
<feature type="binding site" evidence="3">
    <location>
        <position position="128"/>
    </location>
    <ligand>
        <name>FAD</name>
        <dbReference type="ChEBI" id="CHEBI:57692"/>
    </ligand>
</feature>
<feature type="active site" description="Proton acceptor" evidence="2">
    <location>
        <position position="584"/>
    </location>
</feature>
<dbReference type="Gene3D" id="3.50.50.60">
    <property type="entry name" value="FAD/NAD(P)-binding domain"/>
    <property type="match status" value="1"/>
</dbReference>
<dbReference type="Proteomes" id="UP000801492">
    <property type="component" value="Unassembled WGS sequence"/>
</dbReference>
<keyword evidence="4" id="KW-0285">Flavoprotein</keyword>
<dbReference type="PANTHER" id="PTHR11552">
    <property type="entry name" value="GLUCOSE-METHANOL-CHOLINE GMC OXIDOREDUCTASE"/>
    <property type="match status" value="1"/>
</dbReference>
<feature type="domain" description="Glucose-methanol-choline oxidoreductase N-terminal" evidence="5">
    <location>
        <begin position="122"/>
        <end position="145"/>
    </location>
</feature>